<dbReference type="AlphaFoldDB" id="A0A1M4NGC4"/>
<evidence type="ECO:0000313" key="1">
    <source>
        <dbReference type="EMBL" id="SFZ71170.1"/>
    </source>
</evidence>
<accession>A0A1M4NGC4</accession>
<name>A0A1M4NGC4_HELFE</name>
<dbReference type="RefSeq" id="WP_104711488.1">
    <property type="nucleotide sequence ID" value="NZ_FZKX01000036.1"/>
</dbReference>
<sequence length="326" mass="36526">MPQSNNQTRCCRVIPSTSHLSQAFLTSALTLFTLAPLSAEDSGPFIQGGFQYSNFSGMATTVVKPVSAQELIQAIEPSLYQKLKKEQQGGQGPPQTEEEVHDLIQKIVQHDYPNGIPSSKRETASNGNLYGVDIQFGYKQFFGQEKHFGLRYYGLFSGQGGNSYNKAGKYYQPSANLFYGVGADVLYNFYENNDRTYGIFAGVMFGGSSWLMGEGKTNGKCSYKNDKEDCISMNDSFENREKQVNQGDISKASFSPTYVQFVFNFGFRINFTKHQGFEFGTRIPTINDPYYKTIQTRATETGGKGSGTTIAFRRNASLYWNYVYNF</sequence>
<dbReference type="Pfam" id="PF01856">
    <property type="entry name" value="HP_OMP"/>
    <property type="match status" value="1"/>
</dbReference>
<proteinExistence type="predicted"/>
<dbReference type="InterPro" id="IPR002718">
    <property type="entry name" value="OMP_Helicobacter"/>
</dbReference>
<dbReference type="EMBL" id="LT633077">
    <property type="protein sequence ID" value="SFZ71170.1"/>
    <property type="molecule type" value="Genomic_DNA"/>
</dbReference>
<reference evidence="1" key="1">
    <citation type="submission" date="2016-10" db="EMBL/GenBank/DDBJ databases">
        <title>Proteomic and phylogenetic analysis of the outer membrane protein repertoire of gastric Helicobacter species.</title>
        <authorList>
            <person name="Joosten M."/>
        </authorList>
    </citation>
    <scope>NUCLEOTIDE SEQUENCE</scope>
    <source>
        <strain evidence="1">CS7</strain>
    </source>
</reference>
<gene>
    <name evidence="1" type="primary">omp950</name>
</gene>
<dbReference type="PRINTS" id="PR01776">
    <property type="entry name" value="HPOMPFAMILY"/>
</dbReference>
<organism evidence="1">
    <name type="scientific">Helicobacter felis</name>
    <dbReference type="NCBI Taxonomy" id="214"/>
    <lineage>
        <taxon>Bacteria</taxon>
        <taxon>Pseudomonadati</taxon>
        <taxon>Campylobacterota</taxon>
        <taxon>Epsilonproteobacteria</taxon>
        <taxon>Campylobacterales</taxon>
        <taxon>Helicobacteraceae</taxon>
        <taxon>Helicobacter</taxon>
    </lineage>
</organism>
<protein>
    <submittedName>
        <fullName evidence="1">OMP950</fullName>
    </submittedName>
</protein>